<gene>
    <name evidence="1" type="ORF">BDN72DRAFT_892828</name>
</gene>
<dbReference type="Proteomes" id="UP000308600">
    <property type="component" value="Unassembled WGS sequence"/>
</dbReference>
<dbReference type="EMBL" id="ML208266">
    <property type="protein sequence ID" value="TFK74819.1"/>
    <property type="molecule type" value="Genomic_DNA"/>
</dbReference>
<accession>A0ACD3BB00</accession>
<name>A0ACD3BB00_9AGAR</name>
<sequence>MESLALSVLVVLLAFWLLRLARARLSKFPLPPGPPPRLIIGNLADLPTIKPWITYARWSKTYNSELIHVQALGQNIVIVNGLAAAIEVFEKRAHNFISRPELIMLRLMNWDWNLGLMPYGPRWARHRRIYESTLRKESVMKYEDIQTSKIQDLLQSILETPQHFLRHIQTLTAAFSMAAIYGYDIKSMEDPYVDLADKSVAMLSASIFPGALLVNAFPVLNRLPRWFPGTGFKSFAEECNALTTRMRDEPIANIKRRMAEGTAPACLAVKLFEEHSIKDSPEPVEEIVKDVTASTYAGAADTAHSAIRTAFYCLASHPEVVRKARAEIHHILGTGRLPLPSDQPLLPYLEAVFREVMRFYPAAPLVPRAALEDDVVGGYFIPKGTTVLSNLWAITHDPEMFEDPDEFRPERFLNPDGTLNNDSEDRIFAFGFGRRICPGRHLATSFVWTTIASVISVFDFHPARDEMGNEIPVKTEYTDGLVCHPKAFQCALVPYSKEATSLIDGSLHDVNESYSMGA</sequence>
<keyword evidence="2" id="KW-1185">Reference proteome</keyword>
<reference evidence="1 2" key="1">
    <citation type="journal article" date="2019" name="Nat. Ecol. Evol.">
        <title>Megaphylogeny resolves global patterns of mushroom evolution.</title>
        <authorList>
            <person name="Varga T."/>
            <person name="Krizsan K."/>
            <person name="Foldi C."/>
            <person name="Dima B."/>
            <person name="Sanchez-Garcia M."/>
            <person name="Sanchez-Ramirez S."/>
            <person name="Szollosi G.J."/>
            <person name="Szarkandi J.G."/>
            <person name="Papp V."/>
            <person name="Albert L."/>
            <person name="Andreopoulos W."/>
            <person name="Angelini C."/>
            <person name="Antonin V."/>
            <person name="Barry K.W."/>
            <person name="Bougher N.L."/>
            <person name="Buchanan P."/>
            <person name="Buyck B."/>
            <person name="Bense V."/>
            <person name="Catcheside P."/>
            <person name="Chovatia M."/>
            <person name="Cooper J."/>
            <person name="Damon W."/>
            <person name="Desjardin D."/>
            <person name="Finy P."/>
            <person name="Geml J."/>
            <person name="Haridas S."/>
            <person name="Hughes K."/>
            <person name="Justo A."/>
            <person name="Karasinski D."/>
            <person name="Kautmanova I."/>
            <person name="Kiss B."/>
            <person name="Kocsube S."/>
            <person name="Kotiranta H."/>
            <person name="LaButti K.M."/>
            <person name="Lechner B.E."/>
            <person name="Liimatainen K."/>
            <person name="Lipzen A."/>
            <person name="Lukacs Z."/>
            <person name="Mihaltcheva S."/>
            <person name="Morgado L.N."/>
            <person name="Niskanen T."/>
            <person name="Noordeloos M.E."/>
            <person name="Ohm R.A."/>
            <person name="Ortiz-Santana B."/>
            <person name="Ovrebo C."/>
            <person name="Racz N."/>
            <person name="Riley R."/>
            <person name="Savchenko A."/>
            <person name="Shiryaev A."/>
            <person name="Soop K."/>
            <person name="Spirin V."/>
            <person name="Szebenyi C."/>
            <person name="Tomsovsky M."/>
            <person name="Tulloss R.E."/>
            <person name="Uehling J."/>
            <person name="Grigoriev I.V."/>
            <person name="Vagvolgyi C."/>
            <person name="Papp T."/>
            <person name="Martin F.M."/>
            <person name="Miettinen O."/>
            <person name="Hibbett D.S."/>
            <person name="Nagy L.G."/>
        </authorList>
    </citation>
    <scope>NUCLEOTIDE SEQUENCE [LARGE SCALE GENOMIC DNA]</scope>
    <source>
        <strain evidence="1 2">NL-1719</strain>
    </source>
</reference>
<evidence type="ECO:0000313" key="1">
    <source>
        <dbReference type="EMBL" id="TFK74819.1"/>
    </source>
</evidence>
<proteinExistence type="predicted"/>
<organism evidence="1 2">
    <name type="scientific">Pluteus cervinus</name>
    <dbReference type="NCBI Taxonomy" id="181527"/>
    <lineage>
        <taxon>Eukaryota</taxon>
        <taxon>Fungi</taxon>
        <taxon>Dikarya</taxon>
        <taxon>Basidiomycota</taxon>
        <taxon>Agaricomycotina</taxon>
        <taxon>Agaricomycetes</taxon>
        <taxon>Agaricomycetidae</taxon>
        <taxon>Agaricales</taxon>
        <taxon>Pluteineae</taxon>
        <taxon>Pluteaceae</taxon>
        <taxon>Pluteus</taxon>
    </lineage>
</organism>
<protein>
    <submittedName>
        <fullName evidence="1">Cytochrome P450</fullName>
    </submittedName>
</protein>
<evidence type="ECO:0000313" key="2">
    <source>
        <dbReference type="Proteomes" id="UP000308600"/>
    </source>
</evidence>